<dbReference type="CDD" id="cd06456">
    <property type="entry name" value="M3A_DCP"/>
    <property type="match status" value="1"/>
</dbReference>
<protein>
    <submittedName>
        <fullName evidence="10">Peptidyl-dipeptidase Dcp</fullName>
    </submittedName>
</protein>
<dbReference type="GO" id="GO:0046872">
    <property type="term" value="F:metal ion binding"/>
    <property type="evidence" value="ECO:0007669"/>
    <property type="project" value="UniProtKB-UniRule"/>
</dbReference>
<dbReference type="InterPro" id="IPR045090">
    <property type="entry name" value="Pept_M3A_M3B"/>
</dbReference>
<feature type="compositionally biased region" description="Basic and acidic residues" evidence="8">
    <location>
        <begin position="358"/>
        <end position="367"/>
    </location>
</feature>
<dbReference type="InterPro" id="IPR024079">
    <property type="entry name" value="MetalloPept_cat_dom_sf"/>
</dbReference>
<evidence type="ECO:0000313" key="11">
    <source>
        <dbReference type="Proteomes" id="UP000053405"/>
    </source>
</evidence>
<keyword evidence="3 7" id="KW-0479">Metal-binding</keyword>
<keyword evidence="5 7" id="KW-0862">Zinc</keyword>
<keyword evidence="4 7" id="KW-0378">Hydrolase</keyword>
<dbReference type="Gene3D" id="3.40.390.10">
    <property type="entry name" value="Collagenase (Catalytic Domain)"/>
    <property type="match status" value="1"/>
</dbReference>
<sequence length="705" mass="75791">MADNPVADNPVLADSGLPYDLPDFAAIGDDDFLPAYELALTAHLAEVEAIATDPAEPTFANTVAALEASGRLLARANGIFFNLEGADTNPQRAAIAQELAVRLTEHRNTIALDPRLFARIESVYERRDDLALAPPQRRLTERRYRDAVRAGAGLDADGQEQMRQISARLATLTTEFSQKLLEDTNASAVQVLDAADLDGLSAGEIAAAARAAQDRGLPGYLITLELPTSQASVAALTEPAVRQRVFQASVQRCARGGANDTRAMILEIVTLRARRARLLGYRDHADYVIAEETAPDPEAVAELLRELGQAAMAAVDRDLAAAEAAYGTPLNPSDVTYALALAQAGADDEASGQADPPGQKERSPRSPVEEFTAYCELDNVLNDGVFAAAGALYGLTFTPRPDLRGYHPDVRIWEVKTEAGEGIGLFLGDFYARPSKRGGAWMNSIVDQSRQLGSRPVIVNVLNLTEPEPGQPCLLTQDQLVTVFHEFGHAVHGLLSAVDYVSQSGTSVPRDFVEFPSQVNEMWALHPQVVSGYARHWRTGEPAPAELIEAVRAAGDVEPAHATVEYLAAAALDLAWHRLGPDEIPDDVLEFEAQALAAAGLAHPLIPPRYRSTYFNHVFGGGYSSAYYSYIWSEILDAETQQWFLAGGGLQRALGAAFAEAVLSVGDSVDPVAAHAGMLGRTARIEPLLRRRGLVTAGQQRPAAE</sequence>
<dbReference type="Pfam" id="PF01432">
    <property type="entry name" value="Peptidase_M3"/>
    <property type="match status" value="1"/>
</dbReference>
<evidence type="ECO:0000256" key="5">
    <source>
        <dbReference type="ARBA" id="ARBA00022833"/>
    </source>
</evidence>
<dbReference type="GO" id="GO:0004180">
    <property type="term" value="F:carboxypeptidase activity"/>
    <property type="evidence" value="ECO:0007669"/>
    <property type="project" value="TreeGrafter"/>
</dbReference>
<dbReference type="InterPro" id="IPR024077">
    <property type="entry name" value="Neurolysin/TOP_dom2"/>
</dbReference>
<comment type="cofactor">
    <cofactor evidence="7">
        <name>Zn(2+)</name>
        <dbReference type="ChEBI" id="CHEBI:29105"/>
    </cofactor>
    <text evidence="7">Binds 1 zinc ion.</text>
</comment>
<accession>L7LAY4</accession>
<evidence type="ECO:0000313" key="10">
    <source>
        <dbReference type="EMBL" id="GAC57193.1"/>
    </source>
</evidence>
<evidence type="ECO:0000256" key="2">
    <source>
        <dbReference type="ARBA" id="ARBA00022670"/>
    </source>
</evidence>
<evidence type="ECO:0000256" key="3">
    <source>
        <dbReference type="ARBA" id="ARBA00022723"/>
    </source>
</evidence>
<dbReference type="Gene3D" id="1.10.1370.40">
    <property type="match status" value="1"/>
</dbReference>
<gene>
    <name evidence="10" type="primary">dcp</name>
    <name evidence="10" type="ORF">GOHSU_16_01510</name>
</gene>
<dbReference type="Gene3D" id="1.10.1370.10">
    <property type="entry name" value="Neurolysin, domain 3"/>
    <property type="match status" value="1"/>
</dbReference>
<dbReference type="FunFam" id="3.40.390.10:FF:000009">
    <property type="entry name" value="Oligopeptidase A"/>
    <property type="match status" value="1"/>
</dbReference>
<evidence type="ECO:0000259" key="9">
    <source>
        <dbReference type="Pfam" id="PF01432"/>
    </source>
</evidence>
<dbReference type="EMBL" id="BANT01000016">
    <property type="protein sequence ID" value="GAC57193.1"/>
    <property type="molecule type" value="Genomic_DNA"/>
</dbReference>
<evidence type="ECO:0000256" key="6">
    <source>
        <dbReference type="ARBA" id="ARBA00023049"/>
    </source>
</evidence>
<dbReference type="InterPro" id="IPR034005">
    <property type="entry name" value="M3A_DCP"/>
</dbReference>
<evidence type="ECO:0000256" key="4">
    <source>
        <dbReference type="ARBA" id="ARBA00022801"/>
    </source>
</evidence>
<dbReference type="GO" id="GO:0004222">
    <property type="term" value="F:metalloendopeptidase activity"/>
    <property type="evidence" value="ECO:0007669"/>
    <property type="project" value="InterPro"/>
</dbReference>
<keyword evidence="2 7" id="KW-0645">Protease</keyword>
<comment type="caution">
    <text evidence="10">The sequence shown here is derived from an EMBL/GenBank/DDBJ whole genome shotgun (WGS) entry which is preliminary data.</text>
</comment>
<dbReference type="AlphaFoldDB" id="L7LAY4"/>
<evidence type="ECO:0000256" key="1">
    <source>
        <dbReference type="ARBA" id="ARBA00006040"/>
    </source>
</evidence>
<dbReference type="PANTHER" id="PTHR43660">
    <property type="entry name" value="DIPEPTIDYL CARBOXYPEPTIDASE"/>
    <property type="match status" value="1"/>
</dbReference>
<keyword evidence="11" id="KW-1185">Reference proteome</keyword>
<name>L7LAY4_9ACTN</name>
<dbReference type="GO" id="GO:0005829">
    <property type="term" value="C:cytosol"/>
    <property type="evidence" value="ECO:0007669"/>
    <property type="project" value="TreeGrafter"/>
</dbReference>
<evidence type="ECO:0000256" key="7">
    <source>
        <dbReference type="RuleBase" id="RU003435"/>
    </source>
</evidence>
<dbReference type="GO" id="GO:0006508">
    <property type="term" value="P:proteolysis"/>
    <property type="evidence" value="ECO:0007669"/>
    <property type="project" value="UniProtKB-KW"/>
</dbReference>
<dbReference type="SUPFAM" id="SSF55486">
    <property type="entry name" value="Metalloproteases ('zincins'), catalytic domain"/>
    <property type="match status" value="1"/>
</dbReference>
<dbReference type="InterPro" id="IPR001567">
    <property type="entry name" value="Pept_M3A_M3B_dom"/>
</dbReference>
<feature type="domain" description="Peptidase M3A/M3B catalytic" evidence="9">
    <location>
        <begin position="237"/>
        <end position="693"/>
    </location>
</feature>
<comment type="similarity">
    <text evidence="1 7">Belongs to the peptidase M3 family.</text>
</comment>
<feature type="region of interest" description="Disordered" evidence="8">
    <location>
        <begin position="346"/>
        <end position="367"/>
    </location>
</feature>
<reference evidence="10 11" key="1">
    <citation type="submission" date="2012-12" db="EMBL/GenBank/DDBJ databases">
        <title>Whole genome shotgun sequence of Gordonia hirsuta NBRC 16056.</title>
        <authorList>
            <person name="Isaki-Nakamura S."/>
            <person name="Hosoyama A."/>
            <person name="Tsuchikane K."/>
            <person name="Katsumata H."/>
            <person name="Baba S."/>
            <person name="Yamazaki S."/>
            <person name="Fujita N."/>
        </authorList>
    </citation>
    <scope>NUCLEOTIDE SEQUENCE [LARGE SCALE GENOMIC DNA]</scope>
    <source>
        <strain evidence="10 11">NBRC 16056</strain>
    </source>
</reference>
<dbReference type="eggNOG" id="COG0339">
    <property type="taxonomic scope" value="Bacteria"/>
</dbReference>
<evidence type="ECO:0000256" key="8">
    <source>
        <dbReference type="SAM" id="MobiDB-lite"/>
    </source>
</evidence>
<proteinExistence type="inferred from homology"/>
<dbReference type="RefSeq" id="WP_005938842.1">
    <property type="nucleotide sequence ID" value="NZ_ATVK01000047.1"/>
</dbReference>
<dbReference type="STRING" id="1121927.GOHSU_16_01510"/>
<dbReference type="PANTHER" id="PTHR43660:SF1">
    <property type="entry name" value="DIPEPTIDYL CARBOXYPEPTIDASE"/>
    <property type="match status" value="1"/>
</dbReference>
<keyword evidence="6 7" id="KW-0482">Metalloprotease</keyword>
<organism evidence="10 11">
    <name type="scientific">Gordonia hirsuta DSM 44140 = NBRC 16056</name>
    <dbReference type="NCBI Taxonomy" id="1121927"/>
    <lineage>
        <taxon>Bacteria</taxon>
        <taxon>Bacillati</taxon>
        <taxon>Actinomycetota</taxon>
        <taxon>Actinomycetes</taxon>
        <taxon>Mycobacteriales</taxon>
        <taxon>Gordoniaceae</taxon>
        <taxon>Gordonia</taxon>
    </lineage>
</organism>
<dbReference type="Proteomes" id="UP000053405">
    <property type="component" value="Unassembled WGS sequence"/>
</dbReference>